<name>A0AAD4Q1Z2_9EURO</name>
<proteinExistence type="predicted"/>
<organism evidence="1 2">
    <name type="scientific">Talaromyces proteolyticus</name>
    <dbReference type="NCBI Taxonomy" id="1131652"/>
    <lineage>
        <taxon>Eukaryota</taxon>
        <taxon>Fungi</taxon>
        <taxon>Dikarya</taxon>
        <taxon>Ascomycota</taxon>
        <taxon>Pezizomycotina</taxon>
        <taxon>Eurotiomycetes</taxon>
        <taxon>Eurotiomycetidae</taxon>
        <taxon>Eurotiales</taxon>
        <taxon>Trichocomaceae</taxon>
        <taxon>Talaromyces</taxon>
        <taxon>Talaromyces sect. Bacilispori</taxon>
    </lineage>
</organism>
<protein>
    <submittedName>
        <fullName evidence="1">Uncharacterized protein</fullName>
    </submittedName>
</protein>
<accession>A0AAD4Q1Z2</accession>
<dbReference type="AlphaFoldDB" id="A0AAD4Q1Z2"/>
<evidence type="ECO:0000313" key="1">
    <source>
        <dbReference type="EMBL" id="KAH8703127.1"/>
    </source>
</evidence>
<evidence type="ECO:0000313" key="2">
    <source>
        <dbReference type="Proteomes" id="UP001201262"/>
    </source>
</evidence>
<reference evidence="1" key="1">
    <citation type="submission" date="2021-12" db="EMBL/GenBank/DDBJ databases">
        <title>Convergent genome expansion in fungi linked to evolution of root-endophyte symbiosis.</title>
        <authorList>
            <consortium name="DOE Joint Genome Institute"/>
            <person name="Ke Y.-H."/>
            <person name="Bonito G."/>
            <person name="Liao H.-L."/>
            <person name="Looney B."/>
            <person name="Rojas-Flechas A."/>
            <person name="Nash J."/>
            <person name="Hameed K."/>
            <person name="Schadt C."/>
            <person name="Martin F."/>
            <person name="Crous P.W."/>
            <person name="Miettinen O."/>
            <person name="Magnuson J.K."/>
            <person name="Labbe J."/>
            <person name="Jacobson D."/>
            <person name="Doktycz M.J."/>
            <person name="Veneault-Fourrey C."/>
            <person name="Kuo A."/>
            <person name="Mondo S."/>
            <person name="Calhoun S."/>
            <person name="Riley R."/>
            <person name="Ohm R."/>
            <person name="LaButti K."/>
            <person name="Andreopoulos B."/>
            <person name="Pangilinan J."/>
            <person name="Nolan M."/>
            <person name="Tritt A."/>
            <person name="Clum A."/>
            <person name="Lipzen A."/>
            <person name="Daum C."/>
            <person name="Barry K."/>
            <person name="Grigoriev I.V."/>
            <person name="Vilgalys R."/>
        </authorList>
    </citation>
    <scope>NUCLEOTIDE SEQUENCE</scope>
    <source>
        <strain evidence="1">PMI_201</strain>
    </source>
</reference>
<sequence length="290" mass="32609">MSTHDYKIYPPSYSSIIRRCSSSQSESTDLYSDAASDATTIVSIDESSQSQFCPGRSFQIDARGIGLFRFPIPMPVPDFQMEIPIFDHTNNDRIAYVSRRSRLHSGDAVLSDTRTEAELVETKYFFGPGRDPILHVYSSLNEDCLSSASKYTVPIIAKWTSRTIKFTVPRHDKHPESEFEWSYGKRRDTETGNRTNLIVLRHQTLAPGEDDETNHGNGKGKIIAEFGRSKETRTAGSTCSTAGNGGLLIIDRVADEYLDEAVVVATCLVMLKREIDRRRMSRMAFVSFIL</sequence>
<gene>
    <name evidence="1" type="ORF">BGW36DRAFT_83179</name>
</gene>
<comment type="caution">
    <text evidence="1">The sequence shown here is derived from an EMBL/GenBank/DDBJ whole genome shotgun (WGS) entry which is preliminary data.</text>
</comment>
<dbReference type="RefSeq" id="XP_046076145.1">
    <property type="nucleotide sequence ID" value="XM_046222623.1"/>
</dbReference>
<dbReference type="EMBL" id="JAJTJA010000002">
    <property type="protein sequence ID" value="KAH8703127.1"/>
    <property type="molecule type" value="Genomic_DNA"/>
</dbReference>
<dbReference type="Proteomes" id="UP001201262">
    <property type="component" value="Unassembled WGS sequence"/>
</dbReference>
<dbReference type="GeneID" id="70252909"/>
<keyword evidence="2" id="KW-1185">Reference proteome</keyword>